<dbReference type="PANTHER" id="PTHR14057:SF47">
    <property type="entry name" value="HOMEOBOX PROTEIN ONECUT"/>
    <property type="match status" value="1"/>
</dbReference>
<protein>
    <recommendedName>
        <fullName evidence="4">Homeobox domain-containing protein</fullName>
    </recommendedName>
</protein>
<keyword evidence="3" id="KW-1185">Reference proteome</keyword>
<proteinExistence type="predicted"/>
<evidence type="ECO:0000313" key="3">
    <source>
        <dbReference type="Proteomes" id="UP000053660"/>
    </source>
</evidence>
<reference evidence="2 3" key="1">
    <citation type="submission" date="2014-03" db="EMBL/GenBank/DDBJ databases">
        <title>Draft genome of the hookworm Oesophagostomum dentatum.</title>
        <authorList>
            <person name="Mitreva M."/>
        </authorList>
    </citation>
    <scope>NUCLEOTIDE SEQUENCE [LARGE SCALE GENOMIC DNA]</scope>
    <source>
        <strain evidence="2 3">OD-Hann</strain>
    </source>
</reference>
<dbReference type="PANTHER" id="PTHR14057">
    <property type="entry name" value="TRANSCRIPTION FACTOR ONECUT"/>
    <property type="match status" value="1"/>
</dbReference>
<dbReference type="EMBL" id="KN549310">
    <property type="protein sequence ID" value="KHJ98447.1"/>
    <property type="molecule type" value="Genomic_DNA"/>
</dbReference>
<dbReference type="GO" id="GO:0000978">
    <property type="term" value="F:RNA polymerase II cis-regulatory region sequence-specific DNA binding"/>
    <property type="evidence" value="ECO:0007669"/>
    <property type="project" value="TreeGrafter"/>
</dbReference>
<dbReference type="GO" id="GO:0000981">
    <property type="term" value="F:DNA-binding transcription factor activity, RNA polymerase II-specific"/>
    <property type="evidence" value="ECO:0007669"/>
    <property type="project" value="TreeGrafter"/>
</dbReference>
<feature type="compositionally biased region" description="Polar residues" evidence="1">
    <location>
        <begin position="154"/>
        <end position="168"/>
    </location>
</feature>
<dbReference type="AlphaFoldDB" id="A0A0B1TRI1"/>
<evidence type="ECO:0008006" key="4">
    <source>
        <dbReference type="Google" id="ProtNLM"/>
    </source>
</evidence>
<accession>A0A0B1TRI1</accession>
<dbReference type="OrthoDB" id="10257567at2759"/>
<feature type="region of interest" description="Disordered" evidence="1">
    <location>
        <begin position="154"/>
        <end position="187"/>
    </location>
</feature>
<sequence length="187" mass="20084">MQQTIAEHLRLDLSTVANFFMNARRRSRIGPNNDEPQPYQQVRPISPPPESPPSGAAGAGGLGNGPPVPHPRNRRQPASMQHVEATVSSVAESAIQYSREQAAQDAAAMRTSSIDEESYKMYKMNDPLADEGGISIVTGNVHDLYNNGTEANVESLTSTSASPVNTMEQRGVVKKENDGLAEEAAAQ</sequence>
<evidence type="ECO:0000256" key="1">
    <source>
        <dbReference type="SAM" id="MobiDB-lite"/>
    </source>
</evidence>
<organism evidence="2 3">
    <name type="scientific">Oesophagostomum dentatum</name>
    <name type="common">Nodular worm</name>
    <dbReference type="NCBI Taxonomy" id="61180"/>
    <lineage>
        <taxon>Eukaryota</taxon>
        <taxon>Metazoa</taxon>
        <taxon>Ecdysozoa</taxon>
        <taxon>Nematoda</taxon>
        <taxon>Chromadorea</taxon>
        <taxon>Rhabditida</taxon>
        <taxon>Rhabditina</taxon>
        <taxon>Rhabditomorpha</taxon>
        <taxon>Strongyloidea</taxon>
        <taxon>Strongylidae</taxon>
        <taxon>Oesophagostomum</taxon>
    </lineage>
</organism>
<gene>
    <name evidence="2" type="ORF">OESDEN_01565</name>
</gene>
<dbReference type="InterPro" id="IPR051649">
    <property type="entry name" value="CUT_Homeobox"/>
</dbReference>
<dbReference type="Proteomes" id="UP000053660">
    <property type="component" value="Unassembled WGS sequence"/>
</dbReference>
<name>A0A0B1TRI1_OESDE</name>
<dbReference type="GO" id="GO:0005634">
    <property type="term" value="C:nucleus"/>
    <property type="evidence" value="ECO:0007669"/>
    <property type="project" value="TreeGrafter"/>
</dbReference>
<evidence type="ECO:0000313" key="2">
    <source>
        <dbReference type="EMBL" id="KHJ98447.1"/>
    </source>
</evidence>
<feature type="region of interest" description="Disordered" evidence="1">
    <location>
        <begin position="26"/>
        <end position="91"/>
    </location>
</feature>